<comment type="caution">
    <text evidence="2">The sequence shown here is derived from an EMBL/GenBank/DDBJ whole genome shotgun (WGS) entry which is preliminary data.</text>
</comment>
<protein>
    <submittedName>
        <fullName evidence="2">Pentapeptide repeat-containing protein</fullName>
    </submittedName>
</protein>
<dbReference type="EMBL" id="BAABLW010000007">
    <property type="protein sequence ID" value="GAA4925932.1"/>
    <property type="molecule type" value="Genomic_DNA"/>
</dbReference>
<evidence type="ECO:0000313" key="2">
    <source>
        <dbReference type="EMBL" id="GAA4925932.1"/>
    </source>
</evidence>
<gene>
    <name evidence="2" type="ORF">GCM10025790_24590</name>
</gene>
<reference evidence="3" key="1">
    <citation type="journal article" date="2019" name="Int. J. Syst. Evol. Microbiol.">
        <title>The Global Catalogue of Microorganisms (GCM) 10K type strain sequencing project: providing services to taxonomists for standard genome sequencing and annotation.</title>
        <authorList>
            <consortium name="The Broad Institute Genomics Platform"/>
            <consortium name="The Broad Institute Genome Sequencing Center for Infectious Disease"/>
            <person name="Wu L."/>
            <person name="Ma J."/>
        </authorList>
    </citation>
    <scope>NUCLEOTIDE SEQUENCE [LARGE SCALE GENOMIC DNA]</scope>
    <source>
        <strain evidence="3">JCM 19129</strain>
    </source>
</reference>
<dbReference type="SUPFAM" id="SSF141571">
    <property type="entry name" value="Pentapeptide repeat-like"/>
    <property type="match status" value="1"/>
</dbReference>
<organism evidence="2 3">
    <name type="scientific">Nesterenkonia rhizosphaerae</name>
    <dbReference type="NCBI Taxonomy" id="1348272"/>
    <lineage>
        <taxon>Bacteria</taxon>
        <taxon>Bacillati</taxon>
        <taxon>Actinomycetota</taxon>
        <taxon>Actinomycetes</taxon>
        <taxon>Micrococcales</taxon>
        <taxon>Micrococcaceae</taxon>
        <taxon>Nesterenkonia</taxon>
    </lineage>
</organism>
<dbReference type="Gene3D" id="2.160.20.80">
    <property type="entry name" value="E3 ubiquitin-protein ligase SopA"/>
    <property type="match status" value="1"/>
</dbReference>
<proteinExistence type="predicted"/>
<keyword evidence="3" id="KW-1185">Reference proteome</keyword>
<sequence>MPSPRGPHGPQNPRIDQPRPRHLTPAQLHDLTDLGYAEGRSFSAEVFTGDLSGTGLVECSLQEVVVDEADFSGFSCAESQFSRLHAPHLKAPRSSWRDVTIAGSRIGAAELYESGWTSVHLQDSKLDLLNLRGATLTDVLVENCSITELDLTGATAMRVQFIGCTIETLEVSQSRLSHTDLRGAEFRRVVGLEGLRGASISSSQLTELAPALAAQAGLQVL</sequence>
<accession>A0ABP9G1S7</accession>
<feature type="region of interest" description="Disordered" evidence="1">
    <location>
        <begin position="1"/>
        <end position="22"/>
    </location>
</feature>
<dbReference type="RefSeq" id="WP_345478298.1">
    <property type="nucleotide sequence ID" value="NZ_BAABLW010000007.1"/>
</dbReference>
<dbReference type="Proteomes" id="UP001500368">
    <property type="component" value="Unassembled WGS sequence"/>
</dbReference>
<evidence type="ECO:0000313" key="3">
    <source>
        <dbReference type="Proteomes" id="UP001500368"/>
    </source>
</evidence>
<name>A0ABP9G1S7_9MICC</name>
<evidence type="ECO:0000256" key="1">
    <source>
        <dbReference type="SAM" id="MobiDB-lite"/>
    </source>
</evidence>